<dbReference type="SUPFAM" id="SSF101790">
    <property type="entry name" value="Aminomethyltransferase beta-barrel domain"/>
    <property type="match status" value="1"/>
</dbReference>
<dbReference type="Pfam" id="PF08669">
    <property type="entry name" value="GCV_T_C"/>
    <property type="match status" value="1"/>
</dbReference>
<comment type="catalytic activity">
    <reaction evidence="6">
        <text>N(6)-[(R)-S(8)-aminomethyldihydrolipoyl]-L-lysyl-[protein] + (6S)-5,6,7,8-tetrahydrofolate = N(6)-[(R)-dihydrolipoyl]-L-lysyl-[protein] + (6R)-5,10-methylene-5,6,7,8-tetrahydrofolate + NH4(+)</text>
        <dbReference type="Rhea" id="RHEA:16945"/>
        <dbReference type="Rhea" id="RHEA-COMP:10475"/>
        <dbReference type="Rhea" id="RHEA-COMP:10492"/>
        <dbReference type="ChEBI" id="CHEBI:15636"/>
        <dbReference type="ChEBI" id="CHEBI:28938"/>
        <dbReference type="ChEBI" id="CHEBI:57453"/>
        <dbReference type="ChEBI" id="CHEBI:83100"/>
        <dbReference type="ChEBI" id="CHEBI:83143"/>
        <dbReference type="EC" id="2.1.2.10"/>
    </reaction>
</comment>
<keyword evidence="3" id="KW-0032">Aminotransferase</keyword>
<gene>
    <name evidence="10" type="primary">gcvT</name>
    <name evidence="10" type="ORF">EVJ46_06810</name>
</gene>
<dbReference type="InterPro" id="IPR013977">
    <property type="entry name" value="GcvT_C"/>
</dbReference>
<dbReference type="AlphaFoldDB" id="A0A519BF52"/>
<evidence type="ECO:0000256" key="2">
    <source>
        <dbReference type="ARBA" id="ARBA00012616"/>
    </source>
</evidence>
<protein>
    <recommendedName>
        <fullName evidence="2">aminomethyltransferase</fullName>
        <ecNumber evidence="2">2.1.2.10</ecNumber>
    </recommendedName>
    <alternativeName>
        <fullName evidence="5">Glycine cleavage system T protein</fullName>
    </alternativeName>
</protein>
<dbReference type="GO" id="GO:0004047">
    <property type="term" value="F:aminomethyltransferase activity"/>
    <property type="evidence" value="ECO:0007669"/>
    <property type="project" value="UniProtKB-EC"/>
</dbReference>
<dbReference type="GO" id="GO:0005960">
    <property type="term" value="C:glycine cleavage complex"/>
    <property type="evidence" value="ECO:0007669"/>
    <property type="project" value="InterPro"/>
</dbReference>
<dbReference type="FunFam" id="3.30.70.1400:FF:000001">
    <property type="entry name" value="Aminomethyltransferase"/>
    <property type="match status" value="1"/>
</dbReference>
<evidence type="ECO:0000256" key="4">
    <source>
        <dbReference type="ARBA" id="ARBA00022679"/>
    </source>
</evidence>
<dbReference type="GO" id="GO:0008168">
    <property type="term" value="F:methyltransferase activity"/>
    <property type="evidence" value="ECO:0007669"/>
    <property type="project" value="UniProtKB-KW"/>
</dbReference>
<dbReference type="Gene3D" id="2.40.30.110">
    <property type="entry name" value="Aminomethyltransferase beta-barrel domains"/>
    <property type="match status" value="1"/>
</dbReference>
<dbReference type="PANTHER" id="PTHR43757:SF2">
    <property type="entry name" value="AMINOMETHYLTRANSFERASE, MITOCHONDRIAL"/>
    <property type="match status" value="1"/>
</dbReference>
<dbReference type="GO" id="GO:0032259">
    <property type="term" value="P:methylation"/>
    <property type="evidence" value="ECO:0007669"/>
    <property type="project" value="UniProtKB-KW"/>
</dbReference>
<keyword evidence="10" id="KW-0489">Methyltransferase</keyword>
<accession>A0A519BF52</accession>
<dbReference type="GO" id="GO:0005829">
    <property type="term" value="C:cytosol"/>
    <property type="evidence" value="ECO:0007669"/>
    <property type="project" value="TreeGrafter"/>
</dbReference>
<keyword evidence="4 10" id="KW-0808">Transferase</keyword>
<dbReference type="Gene3D" id="3.30.1360.120">
    <property type="entry name" value="Probable tRNA modification gtpase trme, domain 1"/>
    <property type="match status" value="1"/>
</dbReference>
<dbReference type="Proteomes" id="UP000316562">
    <property type="component" value="Unassembled WGS sequence"/>
</dbReference>
<dbReference type="GO" id="GO:0008483">
    <property type="term" value="F:transaminase activity"/>
    <property type="evidence" value="ECO:0007669"/>
    <property type="project" value="UniProtKB-KW"/>
</dbReference>
<sequence>MNDKNADNNENEDKKTPLYDKHRNLGAKIVSFAGFSMPLYYKSIIDEHLNVRNNSGLFDISHMGEIIVKGKDAGIFLDYVLTADISSIFPNTITYSLILNENGGVIDDLTIYKFSNESYMIVANAANTEKDFAWIHTQMLNLQKTKTDNGQYMFQNVTVDNYSEKIGLLSVQGPKSRNIIYPLVEDVSDNYGRSENNFCNIFNFQYNIKSLKELNHFEFSCVRFKEIEIEAVISRSGYTGEFGFEIFTDADDVGKLWDYIIEHKELSNLLPVGLGARDTLRFEAALPLYGHELDETITPYDAGLEKYLSKNKDFIGKEALEKIKNKEKKLIFFKLAGKQIPRHLQRILDENLKPIGCVASGTYSPLNKMPIGSAYISDSNVTPSMLKNFYIDIRGNFEKAEVVMPPFHRTKK</sequence>
<dbReference type="SUPFAM" id="SSF103025">
    <property type="entry name" value="Folate-binding domain"/>
    <property type="match status" value="1"/>
</dbReference>
<evidence type="ECO:0000256" key="1">
    <source>
        <dbReference type="ARBA" id="ARBA00008609"/>
    </source>
</evidence>
<proteinExistence type="inferred from homology"/>
<dbReference type="InterPro" id="IPR029043">
    <property type="entry name" value="GcvT/YgfZ_C"/>
</dbReference>
<comment type="similarity">
    <text evidence="1">Belongs to the GcvT family.</text>
</comment>
<dbReference type="InterPro" id="IPR006223">
    <property type="entry name" value="GcvT"/>
</dbReference>
<evidence type="ECO:0000259" key="9">
    <source>
        <dbReference type="Pfam" id="PF08669"/>
    </source>
</evidence>
<evidence type="ECO:0000313" key="10">
    <source>
        <dbReference type="EMBL" id="RZD15902.1"/>
    </source>
</evidence>
<evidence type="ECO:0000256" key="6">
    <source>
        <dbReference type="ARBA" id="ARBA00047665"/>
    </source>
</evidence>
<dbReference type="Gene3D" id="3.30.70.1400">
    <property type="entry name" value="Aminomethyltransferase beta-barrel domains"/>
    <property type="match status" value="1"/>
</dbReference>
<dbReference type="PANTHER" id="PTHR43757">
    <property type="entry name" value="AMINOMETHYLTRANSFERASE"/>
    <property type="match status" value="1"/>
</dbReference>
<evidence type="ECO:0000256" key="5">
    <source>
        <dbReference type="ARBA" id="ARBA00031395"/>
    </source>
</evidence>
<evidence type="ECO:0000256" key="7">
    <source>
        <dbReference type="PIRSR" id="PIRSR006487-1"/>
    </source>
</evidence>
<dbReference type="EMBL" id="SGBC01000003">
    <property type="protein sequence ID" value="RZD15902.1"/>
    <property type="molecule type" value="Genomic_DNA"/>
</dbReference>
<feature type="binding site" evidence="7">
    <location>
        <position position="245"/>
    </location>
    <ligand>
        <name>substrate</name>
    </ligand>
</feature>
<name>A0A519BF52_ACIG2</name>
<dbReference type="Gene3D" id="4.10.1250.10">
    <property type="entry name" value="Aminomethyltransferase fragment"/>
    <property type="match status" value="1"/>
</dbReference>
<dbReference type="NCBIfam" id="NF001567">
    <property type="entry name" value="PRK00389.1"/>
    <property type="match status" value="1"/>
</dbReference>
<dbReference type="Pfam" id="PF01571">
    <property type="entry name" value="GCV_T"/>
    <property type="match status" value="1"/>
</dbReference>
<evidence type="ECO:0000256" key="3">
    <source>
        <dbReference type="ARBA" id="ARBA00022576"/>
    </source>
</evidence>
<dbReference type="PIRSF" id="PIRSF006487">
    <property type="entry name" value="GcvT"/>
    <property type="match status" value="1"/>
</dbReference>
<reference evidence="10 11" key="1">
    <citation type="journal article" date="2019" name="ISME J.">
        <title>Insights into ecological role of a new deltaproteobacterial order Candidatus Acidulodesulfobacterales by metagenomics and metatranscriptomics.</title>
        <authorList>
            <person name="Tan S."/>
            <person name="Liu J."/>
            <person name="Fang Y."/>
            <person name="Hedlund B.P."/>
            <person name="Lian Z.H."/>
            <person name="Huang L.Y."/>
            <person name="Li J.T."/>
            <person name="Huang L.N."/>
            <person name="Li W.J."/>
            <person name="Jiang H.C."/>
            <person name="Dong H.L."/>
            <person name="Shu W.S."/>
        </authorList>
    </citation>
    <scope>NUCLEOTIDE SEQUENCE [LARGE SCALE GENOMIC DNA]</scope>
    <source>
        <strain evidence="10">AP2</strain>
    </source>
</reference>
<organism evidence="10 11">
    <name type="scientific">Acididesulfobacter guangdongensis</name>
    <dbReference type="NCBI Taxonomy" id="2597225"/>
    <lineage>
        <taxon>Bacteria</taxon>
        <taxon>Deltaproteobacteria</taxon>
        <taxon>Candidatus Acidulodesulfobacterales</taxon>
        <taxon>Candidatus Acididesulfobacter</taxon>
    </lineage>
</organism>
<comment type="caution">
    <text evidence="10">The sequence shown here is derived from an EMBL/GenBank/DDBJ whole genome shotgun (WGS) entry which is preliminary data.</text>
</comment>
<feature type="domain" description="Aminomethyltransferase C-terminal" evidence="9">
    <location>
        <begin position="328"/>
        <end position="407"/>
    </location>
</feature>
<evidence type="ECO:0000259" key="8">
    <source>
        <dbReference type="Pfam" id="PF01571"/>
    </source>
</evidence>
<dbReference type="InterPro" id="IPR006222">
    <property type="entry name" value="GCVT_N"/>
</dbReference>
<dbReference type="GO" id="GO:0006546">
    <property type="term" value="P:glycine catabolic process"/>
    <property type="evidence" value="ECO:0007669"/>
    <property type="project" value="InterPro"/>
</dbReference>
<dbReference type="InterPro" id="IPR027266">
    <property type="entry name" value="TrmE/GcvT-like"/>
</dbReference>
<feature type="domain" description="GCVT N-terminal" evidence="8">
    <location>
        <begin position="18"/>
        <end position="312"/>
    </location>
</feature>
<evidence type="ECO:0000313" key="11">
    <source>
        <dbReference type="Proteomes" id="UP000316562"/>
    </source>
</evidence>
<dbReference type="EC" id="2.1.2.10" evidence="2"/>
<dbReference type="InterPro" id="IPR028896">
    <property type="entry name" value="GcvT/YgfZ/DmdA"/>
</dbReference>
<dbReference type="NCBIfam" id="TIGR00528">
    <property type="entry name" value="gcvT"/>
    <property type="match status" value="1"/>
</dbReference>